<dbReference type="AlphaFoldDB" id="A7SLG0"/>
<dbReference type="FunFam" id="1.10.600.10:FF:000013">
    <property type="entry name" value="NADH dehydrogenase (ubiquinone) complex I, assembly factor 6"/>
    <property type="match status" value="1"/>
</dbReference>
<dbReference type="PANTHER" id="PTHR21181:SF13">
    <property type="entry name" value="NADH DEHYDROGENASE (UBIQUINONE) COMPLEX I, ASSEMBLY FACTOR 6"/>
    <property type="match status" value="1"/>
</dbReference>
<dbReference type="InterPro" id="IPR008949">
    <property type="entry name" value="Isoprenoid_synthase_dom_sf"/>
</dbReference>
<dbReference type="GO" id="GO:0005739">
    <property type="term" value="C:mitochondrion"/>
    <property type="evidence" value="ECO:0000318"/>
    <property type="project" value="GO_Central"/>
</dbReference>
<sequence>RYASTSTSQSTLQYCVNLVRRIDYENFLCSLLIPKSSRNSVFSIRAFNAELAQVRDSVSERDIGRMRMQFWKDTLQSIYKAKRNVFFYLCLQAVEKHKLSKMWFTRMIEARVRGQESNLNERAYPNIKSLETYAENSAPSGLYLTLESLGVKDVNADHAASHVGKAFGIVTLLRATPYHGNRGKVLLPNDILIKHGVSHQDIIRGSTSQPVKDAGFELASLANTHLNMARALKSKLPKAALRALLPAVSCQEYLNHIQRADFDLFHPTLRERNQLLPLSLICHAWTRKY</sequence>
<keyword evidence="2" id="KW-0999">Mitochondrion inner membrane</keyword>
<dbReference type="HOGENOM" id="CLU_037269_6_0_1"/>
<comment type="subcellular location">
    <subcellularLocation>
        <location evidence="1">Mitochondrion inner membrane</location>
    </subcellularLocation>
</comment>
<keyword evidence="10" id="KW-1185">Reference proteome</keyword>
<evidence type="ECO:0000256" key="5">
    <source>
        <dbReference type="ARBA" id="ARBA00023136"/>
    </source>
</evidence>
<dbReference type="SUPFAM" id="SSF48576">
    <property type="entry name" value="Terpenoid synthases"/>
    <property type="match status" value="1"/>
</dbReference>
<gene>
    <name evidence="9" type="ORF">NEMVEDRAFT_v1g122732</name>
</gene>
<accession>A7SLG0</accession>
<name>A7SLG0_NEMVE</name>
<evidence type="ECO:0000313" key="10">
    <source>
        <dbReference type="Proteomes" id="UP000001593"/>
    </source>
</evidence>
<dbReference type="FunCoup" id="A7SLG0">
    <property type="interactions" value="501"/>
</dbReference>
<dbReference type="OMA" id="MINAREQ"/>
<dbReference type="PhylomeDB" id="A7SLG0"/>
<dbReference type="STRING" id="45351.A7SLG0"/>
<reference evidence="9 10" key="1">
    <citation type="journal article" date="2007" name="Science">
        <title>Sea anemone genome reveals ancestral eumetazoan gene repertoire and genomic organization.</title>
        <authorList>
            <person name="Putnam N.H."/>
            <person name="Srivastava M."/>
            <person name="Hellsten U."/>
            <person name="Dirks B."/>
            <person name="Chapman J."/>
            <person name="Salamov A."/>
            <person name="Terry A."/>
            <person name="Shapiro H."/>
            <person name="Lindquist E."/>
            <person name="Kapitonov V.V."/>
            <person name="Jurka J."/>
            <person name="Genikhovich G."/>
            <person name="Grigoriev I.V."/>
            <person name="Lucas S.M."/>
            <person name="Steele R.E."/>
            <person name="Finnerty J.R."/>
            <person name="Technau U."/>
            <person name="Martindale M.Q."/>
            <person name="Rokhsar D.S."/>
        </authorList>
    </citation>
    <scope>NUCLEOTIDE SEQUENCE [LARGE SCALE GENOMIC DNA]</scope>
    <source>
        <strain evidence="10">CH2 X CH6</strain>
    </source>
</reference>
<proteinExistence type="inferred from homology"/>
<comment type="similarity">
    <text evidence="6">Belongs to the NDUFAF6 family.</text>
</comment>
<keyword evidence="3" id="KW-0809">Transit peptide</keyword>
<dbReference type="Gene3D" id="1.10.600.10">
    <property type="entry name" value="Farnesyl Diphosphate Synthase"/>
    <property type="match status" value="1"/>
</dbReference>
<dbReference type="PANTHER" id="PTHR21181">
    <property type="match status" value="1"/>
</dbReference>
<evidence type="ECO:0000256" key="6">
    <source>
        <dbReference type="ARBA" id="ARBA00038273"/>
    </source>
</evidence>
<protein>
    <recommendedName>
        <fullName evidence="8">NADH dehydrogenase (ubiquinone) complex I, assembly factor 6</fullName>
    </recommendedName>
</protein>
<dbReference type="Proteomes" id="UP000001593">
    <property type="component" value="Unassembled WGS sequence"/>
</dbReference>
<evidence type="ECO:0000256" key="2">
    <source>
        <dbReference type="ARBA" id="ARBA00022792"/>
    </source>
</evidence>
<organism evidence="9 10">
    <name type="scientific">Nematostella vectensis</name>
    <name type="common">Starlet sea anemone</name>
    <dbReference type="NCBI Taxonomy" id="45351"/>
    <lineage>
        <taxon>Eukaryota</taxon>
        <taxon>Metazoa</taxon>
        <taxon>Cnidaria</taxon>
        <taxon>Anthozoa</taxon>
        <taxon>Hexacorallia</taxon>
        <taxon>Actiniaria</taxon>
        <taxon>Edwardsiidae</taxon>
        <taxon>Nematostella</taxon>
    </lineage>
</organism>
<evidence type="ECO:0000256" key="4">
    <source>
        <dbReference type="ARBA" id="ARBA00023128"/>
    </source>
</evidence>
<feature type="non-terminal residue" evidence="9">
    <location>
        <position position="289"/>
    </location>
</feature>
<evidence type="ECO:0000256" key="8">
    <source>
        <dbReference type="ARBA" id="ARBA00069034"/>
    </source>
</evidence>
<dbReference type="eggNOG" id="KOG4411">
    <property type="taxonomic scope" value="Eukaryota"/>
</dbReference>
<evidence type="ECO:0000256" key="7">
    <source>
        <dbReference type="ARBA" id="ARBA00056665"/>
    </source>
</evidence>
<dbReference type="GO" id="GO:0032981">
    <property type="term" value="P:mitochondrial respiratory chain complex I assembly"/>
    <property type="evidence" value="ECO:0000318"/>
    <property type="project" value="GO_Central"/>
</dbReference>
<evidence type="ECO:0000256" key="1">
    <source>
        <dbReference type="ARBA" id="ARBA00004273"/>
    </source>
</evidence>
<keyword evidence="5" id="KW-0472">Membrane</keyword>
<evidence type="ECO:0000313" key="9">
    <source>
        <dbReference type="EMBL" id="EDO35447.1"/>
    </source>
</evidence>
<dbReference type="EMBL" id="DS469698">
    <property type="protein sequence ID" value="EDO35447.1"/>
    <property type="molecule type" value="Genomic_DNA"/>
</dbReference>
<keyword evidence="4" id="KW-0496">Mitochondrion</keyword>
<evidence type="ECO:0000256" key="3">
    <source>
        <dbReference type="ARBA" id="ARBA00022946"/>
    </source>
</evidence>
<comment type="function">
    <text evidence="7">Involved in the assembly of mitochondrial NADH:ubiquinone oxidoreductase complex (complex I) at early stages. May play a role in the biogenesis of complex I subunit MT-ND1.</text>
</comment>
<dbReference type="Pfam" id="PF00494">
    <property type="entry name" value="SQS_PSY"/>
    <property type="match status" value="1"/>
</dbReference>
<dbReference type="InParanoid" id="A7SLG0"/>
<dbReference type="InterPro" id="IPR002060">
    <property type="entry name" value="Squ/phyt_synthse"/>
</dbReference>
<dbReference type="GO" id="GO:0005743">
    <property type="term" value="C:mitochondrial inner membrane"/>
    <property type="evidence" value="ECO:0007669"/>
    <property type="project" value="UniProtKB-SubCell"/>
</dbReference>